<dbReference type="Proteomes" id="UP000233551">
    <property type="component" value="Unassembled WGS sequence"/>
</dbReference>
<dbReference type="EMBL" id="PGOL01001890">
    <property type="protein sequence ID" value="PKI52855.1"/>
    <property type="molecule type" value="Genomic_DNA"/>
</dbReference>
<keyword evidence="2" id="KW-1185">Reference proteome</keyword>
<dbReference type="AlphaFoldDB" id="A0A2I0J9C9"/>
<comment type="caution">
    <text evidence="1">The sequence shown here is derived from an EMBL/GenBank/DDBJ whole genome shotgun (WGS) entry which is preliminary data.</text>
</comment>
<organism evidence="1 2">
    <name type="scientific">Punica granatum</name>
    <name type="common">Pomegranate</name>
    <dbReference type="NCBI Taxonomy" id="22663"/>
    <lineage>
        <taxon>Eukaryota</taxon>
        <taxon>Viridiplantae</taxon>
        <taxon>Streptophyta</taxon>
        <taxon>Embryophyta</taxon>
        <taxon>Tracheophyta</taxon>
        <taxon>Spermatophyta</taxon>
        <taxon>Magnoliopsida</taxon>
        <taxon>eudicotyledons</taxon>
        <taxon>Gunneridae</taxon>
        <taxon>Pentapetalae</taxon>
        <taxon>rosids</taxon>
        <taxon>malvids</taxon>
        <taxon>Myrtales</taxon>
        <taxon>Lythraceae</taxon>
        <taxon>Punica</taxon>
    </lineage>
</organism>
<evidence type="ECO:0000313" key="1">
    <source>
        <dbReference type="EMBL" id="PKI52855.1"/>
    </source>
</evidence>
<reference evidence="1 2" key="1">
    <citation type="submission" date="2017-11" db="EMBL/GenBank/DDBJ databases">
        <title>De-novo sequencing of pomegranate (Punica granatum L.) genome.</title>
        <authorList>
            <person name="Akparov Z."/>
            <person name="Amiraslanov A."/>
            <person name="Hajiyeva S."/>
            <person name="Abbasov M."/>
            <person name="Kaur K."/>
            <person name="Hamwieh A."/>
            <person name="Solovyev V."/>
            <person name="Salamov A."/>
            <person name="Braich B."/>
            <person name="Kosarev P."/>
            <person name="Mahmoud A."/>
            <person name="Hajiyev E."/>
            <person name="Babayeva S."/>
            <person name="Izzatullayeva V."/>
            <person name="Mammadov A."/>
            <person name="Mammadov A."/>
            <person name="Sharifova S."/>
            <person name="Ojaghi J."/>
            <person name="Eynullazada K."/>
            <person name="Bayramov B."/>
            <person name="Abdulazimova A."/>
            <person name="Shahmuradov I."/>
        </authorList>
    </citation>
    <scope>NUCLEOTIDE SEQUENCE [LARGE SCALE GENOMIC DNA]</scope>
    <source>
        <strain evidence="2">cv. AG2017</strain>
        <tissue evidence="1">Leaf</tissue>
    </source>
</reference>
<accession>A0A2I0J9C9</accession>
<dbReference type="STRING" id="22663.A0A2I0J9C9"/>
<name>A0A2I0J9C9_PUNGR</name>
<proteinExistence type="predicted"/>
<evidence type="ECO:0000313" key="2">
    <source>
        <dbReference type="Proteomes" id="UP000233551"/>
    </source>
</evidence>
<protein>
    <submittedName>
        <fullName evidence="1">Uncharacterized protein</fullName>
    </submittedName>
</protein>
<sequence>MVKALMFDFLASSLTWRVTRMSFVKMPMLALWAKLDLRDDKQFFLDHPGAVPITTAQVRCSLPRWFCFLFITVMYMPHGSLLW</sequence>
<gene>
    <name evidence="1" type="ORF">CRG98_026686</name>
</gene>